<feature type="compositionally biased region" description="Basic residues" evidence="5">
    <location>
        <begin position="2250"/>
        <end position="2260"/>
    </location>
</feature>
<feature type="compositionally biased region" description="Basic and acidic residues" evidence="5">
    <location>
        <begin position="1725"/>
        <end position="1753"/>
    </location>
</feature>
<feature type="compositionally biased region" description="Pro residues" evidence="5">
    <location>
        <begin position="1993"/>
        <end position="2005"/>
    </location>
</feature>
<reference evidence="9 10" key="1">
    <citation type="journal article" date="2013" name="BMC Genomics">
        <title>Genomics-driven discovery of the pneumocandin biosynthetic gene cluster in the fungus Glarea lozoyensis.</title>
        <authorList>
            <person name="Chen L."/>
            <person name="Yue Q."/>
            <person name="Zhang X."/>
            <person name="Xiang M."/>
            <person name="Wang C."/>
            <person name="Li S."/>
            <person name="Che Y."/>
            <person name="Ortiz-Lopez F.J."/>
            <person name="Bills G.F."/>
            <person name="Liu X."/>
            <person name="An Z."/>
        </authorList>
    </citation>
    <scope>NUCLEOTIDE SEQUENCE [LARGE SCALE GENOMIC DNA]</scope>
    <source>
        <strain evidence="10">ATCC 20868 / MF5171</strain>
    </source>
</reference>
<evidence type="ECO:0000256" key="2">
    <source>
        <dbReference type="ARBA" id="ARBA00007857"/>
    </source>
</evidence>
<evidence type="ECO:0000259" key="6">
    <source>
        <dbReference type="Pfam" id="PF11262"/>
    </source>
</evidence>
<evidence type="ECO:0000256" key="5">
    <source>
        <dbReference type="SAM" id="MobiDB-lite"/>
    </source>
</evidence>
<feature type="compositionally biased region" description="Basic and acidic residues" evidence="5">
    <location>
        <begin position="1633"/>
        <end position="1642"/>
    </location>
</feature>
<feature type="compositionally biased region" description="Basic and acidic residues" evidence="5">
    <location>
        <begin position="562"/>
        <end position="589"/>
    </location>
</feature>
<feature type="compositionally biased region" description="Basic and acidic residues" evidence="5">
    <location>
        <begin position="2360"/>
        <end position="2404"/>
    </location>
</feature>
<dbReference type="InterPro" id="IPR040007">
    <property type="entry name" value="Tho2"/>
</dbReference>
<sequence length="2412" mass="266878">MAPAKRKTHDGRSSTDAGENRPSPHRPGNMNLGQHDRAADPRNNGRRRSSRGGQGGAGGGRPNRRNEDRNNSNQFTIGARENQTPGPSSPPPRPQSAVQTPTATPSPVFKREVAPFDYTFVTDERVASWSTGGRDEVAKAGIQARQDEDSMDLASVFHELSRASLDGRIDASECGTCIKDILNSEPASEDSSSDGSFDAHTYFLDMISMIYDAEEPPFNPALKAFITATGISPNLMRQKLDAQLLQNLGLTRDTFIRVGIRQATHLLYRQANYNLLREESEGYSKLATELFVSSGGSDSLVDQATQAQARDAFERVKGLIGTFDLDVGRVLDITFDVFASILIKQYKFFVMLLRASSWWPKHDLHGEIAKFEGLPSWALPGYTESKDEEEAARLYRIKRDSAFWDRARLVGLDAFFELGGRKVVDADSKARLLGAKGSFDEEQDADWKWIEQTGTFPPNGNKTAAQLLGFKLRYYVSPGRDKGEDFPANLMYLAALLIKIGFVSLRDLYPHLWPSDEQMSAVKEKKEKELAEKSKAARGGGAANALAMAGALADDTIPSGGRTRDTTTKADDVSNTEGKTEDKEKPKESADQKSLLLINLLTIGAIPEALFILGRFPWIPDVFPEVIPLINRILDHSISDVYATTRPIASSTVACSSKKFVSPDQSGMPKGQIRLAQPPTKSLMRWPFPQQYDDPASNTNYKFYWESWADIIPMCQNVDDIFTLCGTLLNYSGVNIGRHPSLLSKLARIGAMSLSNDSSKQNLDRWQDLLKRLLVPALSLTKANTSVVNEVYNMLRYYPVTIRYTIYAEWFEGQISRLPAMKAAFAQTRLETLSTMKRISKTNISSMARRLAKAAYASPGIVFSVALSQIESYSNLTDVVVECAKYFTDLGYDVLVWSLMSSLGGKDRNRNNSEFALLPSRWLIALSKFSGKVYKRYSIMNLSPIIQYINHQLYRGNATDLVILRELIASMAGVVPDTDFTDAQITAMTGGPALRRHTLINLQDLRYESVKTAKRLIRALTESKLAGQLLLSIAQHKQSAIYTISDEEAHIKMLATMVDEAQSMLFQYLDLLRSNLSVEEFDEHVPRIPDLMTEFGLAPSLAFMIGRASLVHHILQLAPPVLNGDRKAIMSPPEAKTDTEGDIGMNEPGDNAAIGDGTSAIVKSENDVEMADKDGRSSGTPNPVQNGAGDSYDKLMEPLVSCVQTVLSEHTWNAMSPDFYVTFWSSTLSDLNPPDLLYDAEIKKIREQERIVGNDRADMSRSGLAKKEETKKKLAETREDILAEMHKEVDAFTKGRTRLLKRKSQWLQTSVKILPDRVSDELLEKCFIPRLLLSPTDADYSFRMIKFLHDNAVPNFRTLSVYLRIFRTNRLRTIIFTCSVREAENLGRFLKSALLDLQKWHSDNAIYDEQAFGRRKSLIGFAKKLEADGTPVAFLPYEDFQSLLLRLHTALYSSLHDCFDGTEWMQIRNAITILKTVAEVFPTVDTQGLDLIAQLEALTAREKNVREDLALTGNAVLVLLKRRTKNWISQKKFAPLAPLPKVTNGGAAPSSANSKASTPKTSLKPTAPEFQPKSRASSAGVSTPKPGEVEDGEVDDARHAKNATAAAKNLSDAQPAAPSTPANPPPQRSEILIQREKVKAERAAQALANVPSRPETSRPHTPSTILDRAPPSLPNRPDAPIPAHSHIDRHRHSERRDERSPRVVDSARVDRPGDRTREYPAGNRRTAEPNPREFGRSTDRGLIPDRERSRPEPPPRWVPDSSRENTERGLNGSRSNDNIGRLSREHAMAPPRSTAPLIDRGVVVNSDRLSQINSESKDLIDPGRAALISSSDARSDSPRRHRDDVRDRPSPRNQSPRRHPSDRDHTDSRRDDRSTRGGPADVNTPPRARHDDPGVAPIGPRGDRSVERAPERNDRASFPSTPPVARPIDPDHGRLNAGNRQPPPDPNFGRLNPSSAQDIPSGPRDRQIRGANRASGTHAPRGDGRPSMDQQIPRPPTPDKQPPTGPSSGRHPRRSTSGQFDNASHQGGMPQNTPPAGGSAPGVHPDRLKHLPHTPNQPHISHQQHTPHQHQPPIQPPLPMSAPIHPDRLKKLGSDGPNVPLPTVSQMNNNRQRPPVPSLNTSGPPSGPKGSQLSPVNPNPNGMAPPTGPASAQERAQRGGRRQLAGINNMLQQGGTQNGSISVRGRGRVSAGLQQESPISTSPNQIPPPPPGPPPGRQAPREISRDMVNPARADLIEGSMDEREKDRSSRRSGRHSRRSSKSPGRERDSKRGNPEEDRPPRGDYRERRGGDRENDRERHPGRSPTRDLMAGRDGSSGAPREGHRDRDSSRRDGRERDTAREPHDGQWPGERGPERAPGGRGREPRGDGRGSDDRRSGEGRDNRPSRGDESRKRRSDEGAIDPRGHDKRPRRM</sequence>
<dbReference type="PANTHER" id="PTHR21597">
    <property type="entry name" value="THO2 PROTEIN"/>
    <property type="match status" value="1"/>
</dbReference>
<evidence type="ECO:0000259" key="8">
    <source>
        <dbReference type="Pfam" id="PF16134"/>
    </source>
</evidence>
<feature type="compositionally biased region" description="Basic and acidic residues" evidence="5">
    <location>
        <begin position="1859"/>
        <end position="1875"/>
    </location>
</feature>
<feature type="region of interest" description="Disordered" evidence="5">
    <location>
        <begin position="1"/>
        <end position="109"/>
    </location>
</feature>
<feature type="compositionally biased region" description="Polar residues" evidence="5">
    <location>
        <begin position="71"/>
        <end position="84"/>
    </location>
</feature>
<feature type="region of interest" description="Disordered" evidence="5">
    <location>
        <begin position="518"/>
        <end position="537"/>
    </location>
</feature>
<organism evidence="9 10">
    <name type="scientific">Glarea lozoyensis (strain ATCC 20868 / MF5171)</name>
    <dbReference type="NCBI Taxonomy" id="1116229"/>
    <lineage>
        <taxon>Eukaryota</taxon>
        <taxon>Fungi</taxon>
        <taxon>Dikarya</taxon>
        <taxon>Ascomycota</taxon>
        <taxon>Pezizomycotina</taxon>
        <taxon>Leotiomycetes</taxon>
        <taxon>Helotiales</taxon>
        <taxon>Helotiaceae</taxon>
        <taxon>Glarea</taxon>
    </lineage>
</organism>
<evidence type="ECO:0000259" key="7">
    <source>
        <dbReference type="Pfam" id="PF11732"/>
    </source>
</evidence>
<dbReference type="Proteomes" id="UP000016922">
    <property type="component" value="Unassembled WGS sequence"/>
</dbReference>
<feature type="compositionally biased region" description="Polar residues" evidence="5">
    <location>
        <begin position="2169"/>
        <end position="2181"/>
    </location>
</feature>
<feature type="compositionally biased region" description="Pro residues" evidence="5">
    <location>
        <begin position="2205"/>
        <end position="2217"/>
    </location>
</feature>
<proteinExistence type="inferred from homology"/>
<feature type="domain" description="THO complex subunitTHOC2 C-terminal" evidence="6">
    <location>
        <begin position="1212"/>
        <end position="1519"/>
    </location>
</feature>
<feature type="compositionally biased region" description="Gly residues" evidence="5">
    <location>
        <begin position="52"/>
        <end position="61"/>
    </location>
</feature>
<evidence type="ECO:0000313" key="9">
    <source>
        <dbReference type="EMBL" id="EPE25199.1"/>
    </source>
</evidence>
<dbReference type="GO" id="GO:0000445">
    <property type="term" value="C:THO complex part of transcription export complex"/>
    <property type="evidence" value="ECO:0007669"/>
    <property type="project" value="TreeGrafter"/>
</dbReference>
<evidence type="ECO:0000256" key="3">
    <source>
        <dbReference type="ARBA" id="ARBA00019596"/>
    </source>
</evidence>
<dbReference type="InterPro" id="IPR021418">
    <property type="entry name" value="THO_THOC2_C"/>
</dbReference>
<feature type="compositionally biased region" description="Polar residues" evidence="5">
    <location>
        <begin position="2015"/>
        <end position="2031"/>
    </location>
</feature>
<feature type="region of interest" description="Disordered" evidence="5">
    <location>
        <begin position="1133"/>
        <end position="1157"/>
    </location>
</feature>
<feature type="compositionally biased region" description="Polar residues" evidence="5">
    <location>
        <begin position="2192"/>
        <end position="2204"/>
    </location>
</feature>
<feature type="region of interest" description="Disordered" evidence="5">
    <location>
        <begin position="554"/>
        <end position="589"/>
    </location>
</feature>
<feature type="compositionally biased region" description="Basic and acidic residues" evidence="5">
    <location>
        <begin position="2263"/>
        <end position="2300"/>
    </location>
</feature>
<dbReference type="GO" id="GO:0003729">
    <property type="term" value="F:mRNA binding"/>
    <property type="evidence" value="ECO:0007669"/>
    <property type="project" value="TreeGrafter"/>
</dbReference>
<gene>
    <name evidence="9" type="ORF">GLAREA_11780</name>
</gene>
<evidence type="ECO:0000256" key="4">
    <source>
        <dbReference type="ARBA" id="ARBA00023242"/>
    </source>
</evidence>
<feature type="domain" description="THO complex subunit 2 N-terminal" evidence="8">
    <location>
        <begin position="121"/>
        <end position="849"/>
    </location>
</feature>
<protein>
    <recommendedName>
        <fullName evidence="3">THO complex subunit 2</fullName>
    </recommendedName>
</protein>
<feature type="compositionally biased region" description="Low complexity" evidence="5">
    <location>
        <begin position="2057"/>
        <end position="2072"/>
    </location>
</feature>
<feature type="compositionally biased region" description="Basic and acidic residues" evidence="5">
    <location>
        <begin position="522"/>
        <end position="535"/>
    </location>
</feature>
<dbReference type="eggNOG" id="KOG1874">
    <property type="taxonomic scope" value="Eukaryota"/>
</dbReference>
<dbReference type="HOGENOM" id="CLU_000511_1_0_1"/>
<feature type="compositionally biased region" description="Basic and acidic residues" evidence="5">
    <location>
        <begin position="1694"/>
        <end position="1718"/>
    </location>
</feature>
<dbReference type="EMBL" id="KE145372">
    <property type="protein sequence ID" value="EPE25199.1"/>
    <property type="molecule type" value="Genomic_DNA"/>
</dbReference>
<dbReference type="InterPro" id="IPR032302">
    <property type="entry name" value="THOC2_N"/>
</dbReference>
<accession>S3CIY9</accession>
<dbReference type="OrthoDB" id="29024at2759"/>
<evidence type="ECO:0000313" key="10">
    <source>
        <dbReference type="Proteomes" id="UP000016922"/>
    </source>
</evidence>
<dbReference type="GO" id="GO:0006406">
    <property type="term" value="P:mRNA export from nucleus"/>
    <property type="evidence" value="ECO:0007669"/>
    <property type="project" value="InterPro"/>
</dbReference>
<dbReference type="Pfam" id="PF11732">
    <property type="entry name" value="Thoc2"/>
    <property type="match status" value="1"/>
</dbReference>
<comment type="similarity">
    <text evidence="2">Belongs to the THOC2 family.</text>
</comment>
<feature type="compositionally biased region" description="Pro residues" evidence="5">
    <location>
        <begin position="1671"/>
        <end position="1680"/>
    </location>
</feature>
<dbReference type="GeneID" id="19470821"/>
<dbReference type="InterPro" id="IPR021726">
    <property type="entry name" value="THO_THOC2_N"/>
</dbReference>
<dbReference type="KEGG" id="glz:GLAREA_11780"/>
<dbReference type="PANTHER" id="PTHR21597:SF0">
    <property type="entry name" value="THO COMPLEX SUBUNIT 2"/>
    <property type="match status" value="1"/>
</dbReference>
<feature type="region of interest" description="Disordered" evidence="5">
    <location>
        <begin position="1538"/>
        <end position="2412"/>
    </location>
</feature>
<feature type="compositionally biased region" description="Polar residues" evidence="5">
    <location>
        <begin position="2103"/>
        <end position="2140"/>
    </location>
</feature>
<evidence type="ECO:0000256" key="1">
    <source>
        <dbReference type="ARBA" id="ARBA00004123"/>
    </source>
</evidence>
<dbReference type="Pfam" id="PF16134">
    <property type="entry name" value="THOC2_N"/>
    <property type="match status" value="1"/>
</dbReference>
<feature type="compositionally biased region" description="Basic and acidic residues" evidence="5">
    <location>
        <begin position="1901"/>
        <end position="1915"/>
    </location>
</feature>
<feature type="compositionally biased region" description="Basic and acidic residues" evidence="5">
    <location>
        <begin position="2320"/>
        <end position="2344"/>
    </location>
</feature>
<dbReference type="RefSeq" id="XP_008088114.1">
    <property type="nucleotide sequence ID" value="XM_008089923.1"/>
</dbReference>
<feature type="compositionally biased region" description="Basic and acidic residues" evidence="5">
    <location>
        <begin position="2240"/>
        <end position="2249"/>
    </location>
</feature>
<feature type="compositionally biased region" description="Low complexity" evidence="5">
    <location>
        <begin position="1602"/>
        <end position="1620"/>
    </location>
</feature>
<feature type="compositionally biased region" description="Basic and acidic residues" evidence="5">
    <location>
        <begin position="1833"/>
        <end position="1850"/>
    </location>
</feature>
<dbReference type="OMA" id="QERWTCI"/>
<name>S3CIY9_GLAL2</name>
<feature type="region of interest" description="Disordered" evidence="5">
    <location>
        <begin position="1169"/>
        <end position="1191"/>
    </location>
</feature>
<dbReference type="GO" id="GO:0006397">
    <property type="term" value="P:mRNA processing"/>
    <property type="evidence" value="ECO:0007669"/>
    <property type="project" value="InterPro"/>
</dbReference>
<comment type="subcellular location">
    <subcellularLocation>
        <location evidence="1">Nucleus</location>
    </subcellularLocation>
</comment>
<dbReference type="STRING" id="1116229.S3CIY9"/>
<feature type="compositionally biased region" description="Polar residues" evidence="5">
    <location>
        <begin position="1550"/>
        <end position="1564"/>
    </location>
</feature>
<keyword evidence="4" id="KW-0539">Nucleus</keyword>
<feature type="domain" description="THO complex subunitTHOC2 N-terminal" evidence="7">
    <location>
        <begin position="851"/>
        <end position="927"/>
    </location>
</feature>
<keyword evidence="10" id="KW-1185">Reference proteome</keyword>
<dbReference type="Pfam" id="PF11262">
    <property type="entry name" value="Tho2"/>
    <property type="match status" value="1"/>
</dbReference>